<dbReference type="PANTHER" id="PTHR43434">
    <property type="entry name" value="PHOSPHOGLYCOLATE PHOSPHATASE"/>
    <property type="match status" value="1"/>
</dbReference>
<evidence type="ECO:0000256" key="1">
    <source>
        <dbReference type="ARBA" id="ARBA00000830"/>
    </source>
</evidence>
<evidence type="ECO:0000313" key="5">
    <source>
        <dbReference type="EMBL" id="RSL16684.1"/>
    </source>
</evidence>
<protein>
    <recommendedName>
        <fullName evidence="4">phosphoglycolate phosphatase</fullName>
        <ecNumber evidence="4">3.1.3.18</ecNumber>
    </recommendedName>
</protein>
<evidence type="ECO:0000256" key="3">
    <source>
        <dbReference type="ARBA" id="ARBA00006171"/>
    </source>
</evidence>
<comment type="catalytic activity">
    <reaction evidence="1">
        <text>2-phosphoglycolate + H2O = glycolate + phosphate</text>
        <dbReference type="Rhea" id="RHEA:14369"/>
        <dbReference type="ChEBI" id="CHEBI:15377"/>
        <dbReference type="ChEBI" id="CHEBI:29805"/>
        <dbReference type="ChEBI" id="CHEBI:43474"/>
        <dbReference type="ChEBI" id="CHEBI:58033"/>
        <dbReference type="EC" id="3.1.3.18"/>
    </reaction>
</comment>
<evidence type="ECO:0000313" key="6">
    <source>
        <dbReference type="Proteomes" id="UP000269669"/>
    </source>
</evidence>
<reference evidence="5 6" key="1">
    <citation type="submission" date="2018-12" db="EMBL/GenBank/DDBJ databases">
        <title>Sequencing of bacterial isolates from soil warming experiment in Harvard Forest, Massachusetts, USA.</title>
        <authorList>
            <person name="Deangelis K."/>
        </authorList>
    </citation>
    <scope>NUCLEOTIDE SEQUENCE [LARGE SCALE GENOMIC DNA]</scope>
    <source>
        <strain evidence="5 6">EB153</strain>
    </source>
</reference>
<dbReference type="PANTHER" id="PTHR43434:SF1">
    <property type="entry name" value="PHOSPHOGLYCOLATE PHOSPHATASE"/>
    <property type="match status" value="1"/>
</dbReference>
<comment type="pathway">
    <text evidence="2">Organic acid metabolism; glycolate biosynthesis; glycolate from 2-phosphoglycolate: step 1/1.</text>
</comment>
<name>A0A428MID3_9BACT</name>
<dbReference type="AlphaFoldDB" id="A0A428MID3"/>
<dbReference type="OrthoDB" id="9807630at2"/>
<dbReference type="EMBL" id="RSDW01000001">
    <property type="protein sequence ID" value="RSL16684.1"/>
    <property type="molecule type" value="Genomic_DNA"/>
</dbReference>
<dbReference type="SFLD" id="SFLDS00003">
    <property type="entry name" value="Haloacid_Dehalogenase"/>
    <property type="match status" value="1"/>
</dbReference>
<dbReference type="InterPro" id="IPR036412">
    <property type="entry name" value="HAD-like_sf"/>
</dbReference>
<organism evidence="5 6">
    <name type="scientific">Edaphobacter aggregans</name>
    <dbReference type="NCBI Taxonomy" id="570835"/>
    <lineage>
        <taxon>Bacteria</taxon>
        <taxon>Pseudomonadati</taxon>
        <taxon>Acidobacteriota</taxon>
        <taxon>Terriglobia</taxon>
        <taxon>Terriglobales</taxon>
        <taxon>Acidobacteriaceae</taxon>
        <taxon>Edaphobacter</taxon>
    </lineage>
</organism>
<evidence type="ECO:0000256" key="2">
    <source>
        <dbReference type="ARBA" id="ARBA00004818"/>
    </source>
</evidence>
<dbReference type="GO" id="GO:0008967">
    <property type="term" value="F:phosphoglycolate phosphatase activity"/>
    <property type="evidence" value="ECO:0007669"/>
    <property type="project" value="UniProtKB-EC"/>
</dbReference>
<dbReference type="InterPro" id="IPR023198">
    <property type="entry name" value="PGP-like_dom2"/>
</dbReference>
<dbReference type="InterPro" id="IPR041492">
    <property type="entry name" value="HAD_2"/>
</dbReference>
<dbReference type="GO" id="GO:0006281">
    <property type="term" value="P:DNA repair"/>
    <property type="evidence" value="ECO:0007669"/>
    <property type="project" value="TreeGrafter"/>
</dbReference>
<sequence length="221" mass="24613">MPITTVILDFDGTLASSLEGIWTCMCETLAHYNFTEPSLQQVRATIGLTLEASMHQLTGVRCEEVLTSEVVKFYRALHTTKAAPLMRLFEGAIPALAELRTRNIFTLLVSNKGRAGLHQLITQLEIANYIDIILSAEDVTFRKPDARLYTEHIAPLRSAPNFQTLVVGDTETDILFAKNANLLSCWATYGYGDEQRCKALSPDFELQSLTDLPALITNFTK</sequence>
<proteinExistence type="inferred from homology"/>
<dbReference type="InterPro" id="IPR023214">
    <property type="entry name" value="HAD_sf"/>
</dbReference>
<dbReference type="Pfam" id="PF13419">
    <property type="entry name" value="HAD_2"/>
    <property type="match status" value="1"/>
</dbReference>
<accession>A0A428MID3</accession>
<dbReference type="InterPro" id="IPR050155">
    <property type="entry name" value="HAD-like_hydrolase_sf"/>
</dbReference>
<dbReference type="Gene3D" id="1.10.150.240">
    <property type="entry name" value="Putative phosphatase, domain 2"/>
    <property type="match status" value="1"/>
</dbReference>
<dbReference type="SUPFAM" id="SSF56784">
    <property type="entry name" value="HAD-like"/>
    <property type="match status" value="1"/>
</dbReference>
<evidence type="ECO:0000256" key="4">
    <source>
        <dbReference type="ARBA" id="ARBA00013078"/>
    </source>
</evidence>
<comment type="caution">
    <text evidence="5">The sequence shown here is derived from an EMBL/GenBank/DDBJ whole genome shotgun (WGS) entry which is preliminary data.</text>
</comment>
<comment type="similarity">
    <text evidence="3">Belongs to the HAD-like hydrolase superfamily. CbbY/CbbZ/Gph/YieH family.</text>
</comment>
<dbReference type="RefSeq" id="WP_125485258.1">
    <property type="nucleotide sequence ID" value="NZ_RSDW01000001.1"/>
</dbReference>
<dbReference type="EC" id="3.1.3.18" evidence="4"/>
<keyword evidence="6" id="KW-1185">Reference proteome</keyword>
<dbReference type="SFLD" id="SFLDG01129">
    <property type="entry name" value="C1.5:_HAD__Beta-PGM__Phosphata"/>
    <property type="match status" value="1"/>
</dbReference>
<dbReference type="Proteomes" id="UP000269669">
    <property type="component" value="Unassembled WGS sequence"/>
</dbReference>
<gene>
    <name evidence="5" type="ORF">EDE15_2205</name>
</gene>
<dbReference type="Gene3D" id="3.40.50.1000">
    <property type="entry name" value="HAD superfamily/HAD-like"/>
    <property type="match status" value="1"/>
</dbReference>